<reference evidence="2 3" key="1">
    <citation type="submission" date="2020-08" db="EMBL/GenBank/DDBJ databases">
        <title>Sequencing the genomes of 1000 actinobacteria strains.</title>
        <authorList>
            <person name="Klenk H.-P."/>
        </authorList>
    </citation>
    <scope>NUCLEOTIDE SEQUENCE [LARGE SCALE GENOMIC DNA]</scope>
    <source>
        <strain evidence="2 3">DSM 44936</strain>
    </source>
</reference>
<dbReference type="AlphaFoldDB" id="A0A7X0M5S3"/>
<keyword evidence="3" id="KW-1185">Reference proteome</keyword>
<name>A0A7X0M5S3_9ACTN</name>
<accession>A0A7X0M5S3</accession>
<evidence type="ECO:0000313" key="2">
    <source>
        <dbReference type="EMBL" id="MBB6472983.1"/>
    </source>
</evidence>
<evidence type="ECO:0000313" key="3">
    <source>
        <dbReference type="Proteomes" id="UP000555564"/>
    </source>
</evidence>
<dbReference type="RefSeq" id="WP_184980448.1">
    <property type="nucleotide sequence ID" value="NZ_BAAALO010000032.1"/>
</dbReference>
<keyword evidence="1" id="KW-0472">Membrane</keyword>
<dbReference type="InterPro" id="IPR011047">
    <property type="entry name" value="Quinoprotein_ADH-like_sf"/>
</dbReference>
<proteinExistence type="predicted"/>
<evidence type="ECO:0000256" key="1">
    <source>
        <dbReference type="SAM" id="Phobius"/>
    </source>
</evidence>
<dbReference type="Gene3D" id="2.130.10.10">
    <property type="entry name" value="YVTN repeat-like/Quinoprotein amine dehydrogenase"/>
    <property type="match status" value="1"/>
</dbReference>
<keyword evidence="1" id="KW-1133">Transmembrane helix</keyword>
<comment type="caution">
    <text evidence="2">The sequence shown here is derived from an EMBL/GenBank/DDBJ whole genome shotgun (WGS) entry which is preliminary data.</text>
</comment>
<dbReference type="SUPFAM" id="SSF50998">
    <property type="entry name" value="Quinoprotein alcohol dehydrogenase-like"/>
    <property type="match status" value="1"/>
</dbReference>
<dbReference type="Proteomes" id="UP000555564">
    <property type="component" value="Unassembled WGS sequence"/>
</dbReference>
<gene>
    <name evidence="2" type="ORF">BJ992_002414</name>
</gene>
<sequence>MELQERLDVAERKVEVRRRQALAERGRLMRNRKRKGSLGALIALLGITALISSGSVVWLRLHQDNRGGLAVVTARPIPASRSRSVKIGHPAKLFSSVHGEKVTVVRPTPGGELAIGTYSGKVYLASMSEARMRRFRQVAGLSLPVRDIAISSDGKSIAALFNDWTTAQVAVYRPGHAVTVIQVLDPSEADVIGLDEGAGKVAVGAFDVTVYDVVTSRVLWTLTFPPLEGGSSAASSIAFKSNGDIVMLASEGVQVARPGRTGITMGLCGCDSLEEVLDPSTDHAIFKSRSGHLIVIDVNTGETVADKTLSADHEDYFYISVDRVGRRVLAAASSGRFVLWDVNRNTVIERGSFPKGFFLVDFIDDHHLLLERGAESSVGYWVSSM</sequence>
<keyword evidence="1" id="KW-0812">Transmembrane</keyword>
<dbReference type="EMBL" id="JACHIU010000001">
    <property type="protein sequence ID" value="MBB6472983.1"/>
    <property type="molecule type" value="Genomic_DNA"/>
</dbReference>
<dbReference type="InterPro" id="IPR015943">
    <property type="entry name" value="WD40/YVTN_repeat-like_dom_sf"/>
</dbReference>
<feature type="transmembrane region" description="Helical" evidence="1">
    <location>
        <begin position="38"/>
        <end position="59"/>
    </location>
</feature>
<organism evidence="2 3">
    <name type="scientific">Sphaerisporangium rubeum</name>
    <dbReference type="NCBI Taxonomy" id="321317"/>
    <lineage>
        <taxon>Bacteria</taxon>
        <taxon>Bacillati</taxon>
        <taxon>Actinomycetota</taxon>
        <taxon>Actinomycetes</taxon>
        <taxon>Streptosporangiales</taxon>
        <taxon>Streptosporangiaceae</taxon>
        <taxon>Sphaerisporangium</taxon>
    </lineage>
</organism>
<protein>
    <submittedName>
        <fullName evidence="2">WD40 repeat protein</fullName>
    </submittedName>
</protein>